<dbReference type="OMA" id="DEWHHEP"/>
<evidence type="ECO:0000256" key="1">
    <source>
        <dbReference type="SAM" id="MobiDB-lite"/>
    </source>
</evidence>
<feature type="region of interest" description="Disordered" evidence="1">
    <location>
        <begin position="1"/>
        <end position="56"/>
    </location>
</feature>
<organism evidence="2 3">
    <name type="scientific">Coniophora puteana (strain RWD-64-598)</name>
    <name type="common">Brown rot fungus</name>
    <dbReference type="NCBI Taxonomy" id="741705"/>
    <lineage>
        <taxon>Eukaryota</taxon>
        <taxon>Fungi</taxon>
        <taxon>Dikarya</taxon>
        <taxon>Basidiomycota</taxon>
        <taxon>Agaricomycotina</taxon>
        <taxon>Agaricomycetes</taxon>
        <taxon>Agaricomycetidae</taxon>
        <taxon>Boletales</taxon>
        <taxon>Coniophorineae</taxon>
        <taxon>Coniophoraceae</taxon>
        <taxon>Coniophora</taxon>
    </lineage>
</organism>
<keyword evidence="3" id="KW-1185">Reference proteome</keyword>
<feature type="compositionally biased region" description="Polar residues" evidence="1">
    <location>
        <begin position="41"/>
        <end position="56"/>
    </location>
</feature>
<accession>R7SG45</accession>
<feature type="region of interest" description="Disordered" evidence="1">
    <location>
        <begin position="142"/>
        <end position="187"/>
    </location>
</feature>
<dbReference type="RefSeq" id="XP_007775284.1">
    <property type="nucleotide sequence ID" value="XM_007777094.1"/>
</dbReference>
<protein>
    <submittedName>
        <fullName evidence="2">Uncharacterized protein</fullName>
    </submittedName>
</protein>
<feature type="compositionally biased region" description="Low complexity" evidence="1">
    <location>
        <begin position="176"/>
        <end position="186"/>
    </location>
</feature>
<evidence type="ECO:0000313" key="3">
    <source>
        <dbReference type="Proteomes" id="UP000053558"/>
    </source>
</evidence>
<sequence length="522" mass="58747">MAIDLLLPMPSGLPPAYEAEGPRSPIPDYSPKPLPGEKSMQKTPKNSRCSETGGQNNCTFTYRQDGTTLTLRNCREEDELPTFRFRGMVSGEVDIEDRERVSSVSVKLEGRVSLRGMEATERRLFMREHTLWNLRDSMNCDSSSLSSSSSSGESDDDQHPQQCFPRSRRDSRLGLQQQQQQQQQAQPLCPSMFPFAIAFPSTFREERDGRTSKASPLPPSCEVMRPMRAHVVYVLSVHIVRARKVPFLGAWLPNRDERLLAQLNYRPRVRPPRPMPMSMVMAMANLGGSSFEKSCPEDWHMALWKTKIPVKAASGAPSKTEIDADCHIQLPASRVYLVTDPIPFRVRLEVPKDQWSEALREQLVGGGKPPLNTFLLRQTVLNQHGSRHVGDVVLGTAGRTTPSPEVESDSETESGESLSPSYYESDVESPPSPAQWSNMTVMVEQKHDCWSVEWSGVLRCDSEIEHTGFITTEFSVNDFVVLSWDEPGPLRNRKASVNHAIAIRLVVDPWTSRHCVPWNTEM</sequence>
<dbReference type="GeneID" id="19206375"/>
<feature type="region of interest" description="Disordered" evidence="1">
    <location>
        <begin position="391"/>
        <end position="435"/>
    </location>
</feature>
<gene>
    <name evidence="2" type="ORF">CONPUDRAFT_170028</name>
</gene>
<dbReference type="AlphaFoldDB" id="R7SG45"/>
<proteinExistence type="predicted"/>
<feature type="compositionally biased region" description="Pro residues" evidence="1">
    <location>
        <begin position="24"/>
        <end position="34"/>
    </location>
</feature>
<dbReference type="EMBL" id="JH711591">
    <property type="protein sequence ID" value="EIW74692.1"/>
    <property type="molecule type" value="Genomic_DNA"/>
</dbReference>
<dbReference type="KEGG" id="cput:CONPUDRAFT_170028"/>
<reference evidence="3" key="1">
    <citation type="journal article" date="2012" name="Science">
        <title>The Paleozoic origin of enzymatic lignin decomposition reconstructed from 31 fungal genomes.</title>
        <authorList>
            <person name="Floudas D."/>
            <person name="Binder M."/>
            <person name="Riley R."/>
            <person name="Barry K."/>
            <person name="Blanchette R.A."/>
            <person name="Henrissat B."/>
            <person name="Martinez A.T."/>
            <person name="Otillar R."/>
            <person name="Spatafora J.W."/>
            <person name="Yadav J.S."/>
            <person name="Aerts A."/>
            <person name="Benoit I."/>
            <person name="Boyd A."/>
            <person name="Carlson A."/>
            <person name="Copeland A."/>
            <person name="Coutinho P.M."/>
            <person name="de Vries R.P."/>
            <person name="Ferreira P."/>
            <person name="Findley K."/>
            <person name="Foster B."/>
            <person name="Gaskell J."/>
            <person name="Glotzer D."/>
            <person name="Gorecki P."/>
            <person name="Heitman J."/>
            <person name="Hesse C."/>
            <person name="Hori C."/>
            <person name="Igarashi K."/>
            <person name="Jurgens J.A."/>
            <person name="Kallen N."/>
            <person name="Kersten P."/>
            <person name="Kohler A."/>
            <person name="Kuees U."/>
            <person name="Kumar T.K.A."/>
            <person name="Kuo A."/>
            <person name="LaButti K."/>
            <person name="Larrondo L.F."/>
            <person name="Lindquist E."/>
            <person name="Ling A."/>
            <person name="Lombard V."/>
            <person name="Lucas S."/>
            <person name="Lundell T."/>
            <person name="Martin R."/>
            <person name="McLaughlin D.J."/>
            <person name="Morgenstern I."/>
            <person name="Morin E."/>
            <person name="Murat C."/>
            <person name="Nagy L.G."/>
            <person name="Nolan M."/>
            <person name="Ohm R.A."/>
            <person name="Patyshakuliyeva A."/>
            <person name="Rokas A."/>
            <person name="Ruiz-Duenas F.J."/>
            <person name="Sabat G."/>
            <person name="Salamov A."/>
            <person name="Samejima M."/>
            <person name="Schmutz J."/>
            <person name="Slot J.C."/>
            <person name="St John F."/>
            <person name="Stenlid J."/>
            <person name="Sun H."/>
            <person name="Sun S."/>
            <person name="Syed K."/>
            <person name="Tsang A."/>
            <person name="Wiebenga A."/>
            <person name="Young D."/>
            <person name="Pisabarro A."/>
            <person name="Eastwood D.C."/>
            <person name="Martin F."/>
            <person name="Cullen D."/>
            <person name="Grigoriev I.V."/>
            <person name="Hibbett D.S."/>
        </authorList>
    </citation>
    <scope>NUCLEOTIDE SEQUENCE [LARGE SCALE GENOMIC DNA]</scope>
    <source>
        <strain evidence="3">RWD-64-598 SS2</strain>
    </source>
</reference>
<dbReference type="OrthoDB" id="3252135at2759"/>
<feature type="compositionally biased region" description="Low complexity" evidence="1">
    <location>
        <begin position="142"/>
        <end position="152"/>
    </location>
</feature>
<dbReference type="Proteomes" id="UP000053558">
    <property type="component" value="Unassembled WGS sequence"/>
</dbReference>
<name>R7SG45_CONPW</name>
<evidence type="ECO:0000313" key="2">
    <source>
        <dbReference type="EMBL" id="EIW74692.1"/>
    </source>
</evidence>